<evidence type="ECO:0000256" key="7">
    <source>
        <dbReference type="ARBA" id="ARBA00022982"/>
    </source>
</evidence>
<dbReference type="InterPro" id="IPR039993">
    <property type="entry name" value="NDUFB10"/>
</dbReference>
<reference evidence="15" key="1">
    <citation type="submission" date="2025-08" db="UniProtKB">
        <authorList>
            <consortium name="RefSeq"/>
        </authorList>
    </citation>
    <scope>IDENTIFICATION</scope>
</reference>
<dbReference type="GO" id="GO:0045271">
    <property type="term" value="C:respiratory chain complex I"/>
    <property type="evidence" value="ECO:0007669"/>
    <property type="project" value="UniProtKB-ARBA"/>
</dbReference>
<dbReference type="InParanoid" id="A0A6P8NLS6"/>
<dbReference type="PANTHER" id="PTHR13094:SF1">
    <property type="entry name" value="NADH DEHYDROGENASE [UBIQUINONE] 1 BETA SUBCOMPLEX SUBUNIT 10"/>
    <property type="match status" value="1"/>
</dbReference>
<organism evidence="14 15">
    <name type="scientific">Geotrypetes seraphini</name>
    <name type="common">Gaboon caecilian</name>
    <name type="synonym">Caecilia seraphini</name>
    <dbReference type="NCBI Taxonomy" id="260995"/>
    <lineage>
        <taxon>Eukaryota</taxon>
        <taxon>Metazoa</taxon>
        <taxon>Chordata</taxon>
        <taxon>Craniata</taxon>
        <taxon>Vertebrata</taxon>
        <taxon>Euteleostomi</taxon>
        <taxon>Amphibia</taxon>
        <taxon>Gymnophiona</taxon>
        <taxon>Geotrypetes</taxon>
    </lineage>
</organism>
<keyword evidence="6" id="KW-0999">Mitochondrion inner membrane</keyword>
<keyword evidence="14" id="KW-1185">Reference proteome</keyword>
<keyword evidence="9" id="KW-0472">Membrane</keyword>
<comment type="function">
    <text evidence="10">Accessory subunit that is involved in the functional assembly of the mitochondrial respiratory chain complex I. Complex I has an NADH dehydrogenase activity with ubiquinone as an immediate electron acceptor and mediates the transfer of electrons from NADH to the respiratory chain.</text>
</comment>
<evidence type="ECO:0000256" key="13">
    <source>
        <dbReference type="SAM" id="MobiDB-lite"/>
    </source>
</evidence>
<dbReference type="PANTHER" id="PTHR13094">
    <property type="entry name" value="NADH-UBIQUINONE OXIDOREDUCTASE PDSW SUBUNIT"/>
    <property type="match status" value="1"/>
</dbReference>
<sequence length="176" mass="21153">MSRDSDRSVYPEPPLRTPDVQKETSLPNPAVIATTLLRYSVDLPVTLLHEWIERQRSGHKFYYYHRRFRRVPDLTECEVDDNLCQYEAEMQWRRDFKVDQEIVKIVQERMRACQQREGYSYVQNCANELEQFKQICKAYQSRYGDLGAYGDARKCLMKQKHRMIEERKKADTQDFN</sequence>
<evidence type="ECO:0000256" key="5">
    <source>
        <dbReference type="ARBA" id="ARBA00022660"/>
    </source>
</evidence>
<keyword evidence="8" id="KW-0496">Mitochondrion</keyword>
<name>A0A6P8NLS6_GEOSA</name>
<evidence type="ECO:0000256" key="10">
    <source>
        <dbReference type="ARBA" id="ARBA00024857"/>
    </source>
</evidence>
<dbReference type="KEGG" id="gsh:117345486"/>
<dbReference type="GeneID" id="117345486"/>
<dbReference type="RefSeq" id="XP_033770105.1">
    <property type="nucleotide sequence ID" value="XM_033914214.1"/>
</dbReference>
<dbReference type="Proteomes" id="UP000515159">
    <property type="component" value="Chromosome 11"/>
</dbReference>
<dbReference type="OrthoDB" id="6017729at2759"/>
<dbReference type="AlphaFoldDB" id="A0A6P8NLS6"/>
<protein>
    <recommendedName>
        <fullName evidence="3">NADH dehydrogenase [ubiquinone] 1 beta subcomplex subunit 10</fullName>
    </recommendedName>
    <alternativeName>
        <fullName evidence="11">Complex I-PDSW</fullName>
    </alternativeName>
    <alternativeName>
        <fullName evidence="12">NADH-ubiquinone oxidoreductase PDSW subunit</fullName>
    </alternativeName>
</protein>
<feature type="region of interest" description="Disordered" evidence="13">
    <location>
        <begin position="1"/>
        <end position="24"/>
    </location>
</feature>
<dbReference type="GO" id="GO:0005743">
    <property type="term" value="C:mitochondrial inner membrane"/>
    <property type="evidence" value="ECO:0007669"/>
    <property type="project" value="UniProtKB-SubCell"/>
</dbReference>
<evidence type="ECO:0000256" key="8">
    <source>
        <dbReference type="ARBA" id="ARBA00023128"/>
    </source>
</evidence>
<evidence type="ECO:0000256" key="9">
    <source>
        <dbReference type="ARBA" id="ARBA00023136"/>
    </source>
</evidence>
<accession>A0A6P8NLS6</accession>
<evidence type="ECO:0000313" key="15">
    <source>
        <dbReference type="RefSeq" id="XP_033770105.1"/>
    </source>
</evidence>
<evidence type="ECO:0000313" key="14">
    <source>
        <dbReference type="Proteomes" id="UP000515159"/>
    </source>
</evidence>
<evidence type="ECO:0000256" key="12">
    <source>
        <dbReference type="ARBA" id="ARBA00032549"/>
    </source>
</evidence>
<dbReference type="CTD" id="4716"/>
<proteinExistence type="inferred from homology"/>
<comment type="subcellular location">
    <subcellularLocation>
        <location evidence="1">Mitochondrion inner membrane</location>
        <topology evidence="1">Peripheral membrane protein</topology>
        <orientation evidence="1">Matrix side</orientation>
    </subcellularLocation>
</comment>
<comment type="similarity">
    <text evidence="2">Belongs to the complex I NDUFB10 subunit family.</text>
</comment>
<gene>
    <name evidence="15" type="primary">NDUFB10</name>
</gene>
<evidence type="ECO:0000256" key="6">
    <source>
        <dbReference type="ARBA" id="ARBA00022792"/>
    </source>
</evidence>
<evidence type="ECO:0000256" key="11">
    <source>
        <dbReference type="ARBA" id="ARBA00030372"/>
    </source>
</evidence>
<evidence type="ECO:0000256" key="4">
    <source>
        <dbReference type="ARBA" id="ARBA00022448"/>
    </source>
</evidence>
<dbReference type="FunCoup" id="A0A6P8NLS6">
    <property type="interactions" value="792"/>
</dbReference>
<keyword evidence="4" id="KW-0813">Transport</keyword>
<keyword evidence="7" id="KW-0249">Electron transport</keyword>
<evidence type="ECO:0000256" key="3">
    <source>
        <dbReference type="ARBA" id="ARBA00014109"/>
    </source>
</evidence>
<evidence type="ECO:0000256" key="1">
    <source>
        <dbReference type="ARBA" id="ARBA00004443"/>
    </source>
</evidence>
<keyword evidence="5" id="KW-0679">Respiratory chain</keyword>
<dbReference type="Pfam" id="PF10249">
    <property type="entry name" value="NDUFB10"/>
    <property type="match status" value="1"/>
</dbReference>
<evidence type="ECO:0000256" key="2">
    <source>
        <dbReference type="ARBA" id="ARBA00008317"/>
    </source>
</evidence>
<dbReference type="InterPro" id="IPR019377">
    <property type="entry name" value="NADH_UbQ_OxRdtase_su10"/>
</dbReference>